<organism evidence="2 3">
    <name type="scientific">Tanacetum coccineum</name>
    <dbReference type="NCBI Taxonomy" id="301880"/>
    <lineage>
        <taxon>Eukaryota</taxon>
        <taxon>Viridiplantae</taxon>
        <taxon>Streptophyta</taxon>
        <taxon>Embryophyta</taxon>
        <taxon>Tracheophyta</taxon>
        <taxon>Spermatophyta</taxon>
        <taxon>Magnoliopsida</taxon>
        <taxon>eudicotyledons</taxon>
        <taxon>Gunneridae</taxon>
        <taxon>Pentapetalae</taxon>
        <taxon>asterids</taxon>
        <taxon>campanulids</taxon>
        <taxon>Asterales</taxon>
        <taxon>Asteraceae</taxon>
        <taxon>Asteroideae</taxon>
        <taxon>Anthemideae</taxon>
        <taxon>Anthemidinae</taxon>
        <taxon>Tanacetum</taxon>
    </lineage>
</organism>
<evidence type="ECO:0000313" key="2">
    <source>
        <dbReference type="EMBL" id="GJT52168.1"/>
    </source>
</evidence>
<evidence type="ECO:0000313" key="3">
    <source>
        <dbReference type="Proteomes" id="UP001151760"/>
    </source>
</evidence>
<feature type="compositionally biased region" description="Basic and acidic residues" evidence="1">
    <location>
        <begin position="27"/>
        <end position="38"/>
    </location>
</feature>
<dbReference type="Proteomes" id="UP001151760">
    <property type="component" value="Unassembled WGS sequence"/>
</dbReference>
<evidence type="ECO:0000256" key="1">
    <source>
        <dbReference type="SAM" id="MobiDB-lite"/>
    </source>
</evidence>
<feature type="compositionally biased region" description="Acidic residues" evidence="1">
    <location>
        <begin position="122"/>
        <end position="146"/>
    </location>
</feature>
<sequence length="146" mass="16725">MHGNSAEMPYDVSETQGNRETQGNAGKRGETPGKHPQEIGKGLPNNFVNETTIALKKRKREENLKNWKWEDVIVIDDVDVPNKVAETDTIWKQGNMGLPETGCIVFDVEEDEDEAENKNPWEFDDEDEFDNEVADEDEVDDEDEWL</sequence>
<name>A0ABQ5EML1_9ASTR</name>
<accession>A0ABQ5EML1</accession>
<feature type="region of interest" description="Disordered" evidence="1">
    <location>
        <begin position="109"/>
        <end position="146"/>
    </location>
</feature>
<dbReference type="EMBL" id="BQNB010016470">
    <property type="protein sequence ID" value="GJT52168.1"/>
    <property type="molecule type" value="Genomic_DNA"/>
</dbReference>
<reference evidence="2" key="2">
    <citation type="submission" date="2022-01" db="EMBL/GenBank/DDBJ databases">
        <authorList>
            <person name="Yamashiro T."/>
            <person name="Shiraishi A."/>
            <person name="Satake H."/>
            <person name="Nakayama K."/>
        </authorList>
    </citation>
    <scope>NUCLEOTIDE SEQUENCE</scope>
</reference>
<feature type="region of interest" description="Disordered" evidence="1">
    <location>
        <begin position="1"/>
        <end position="46"/>
    </location>
</feature>
<comment type="caution">
    <text evidence="2">The sequence shown here is derived from an EMBL/GenBank/DDBJ whole genome shotgun (WGS) entry which is preliminary data.</text>
</comment>
<keyword evidence="3" id="KW-1185">Reference proteome</keyword>
<gene>
    <name evidence="2" type="ORF">Tco_0978325</name>
</gene>
<proteinExistence type="predicted"/>
<feature type="compositionally biased region" description="Polar residues" evidence="1">
    <location>
        <begin position="13"/>
        <end position="24"/>
    </location>
</feature>
<reference evidence="2" key="1">
    <citation type="journal article" date="2022" name="Int. J. Mol. Sci.">
        <title>Draft Genome of Tanacetum Coccineum: Genomic Comparison of Closely Related Tanacetum-Family Plants.</title>
        <authorList>
            <person name="Yamashiro T."/>
            <person name="Shiraishi A."/>
            <person name="Nakayama K."/>
            <person name="Satake H."/>
        </authorList>
    </citation>
    <scope>NUCLEOTIDE SEQUENCE</scope>
</reference>
<protein>
    <submittedName>
        <fullName evidence="2">Uncharacterized protein</fullName>
    </submittedName>
</protein>